<feature type="domain" description="M23ase beta-sheet core" evidence="3">
    <location>
        <begin position="357"/>
        <end position="452"/>
    </location>
</feature>
<dbReference type="SUPFAM" id="SSF51261">
    <property type="entry name" value="Duplicated hybrid motif"/>
    <property type="match status" value="1"/>
</dbReference>
<dbReference type="EMBL" id="FXBM01000002">
    <property type="protein sequence ID" value="SMH43601.1"/>
    <property type="molecule type" value="Genomic_DNA"/>
</dbReference>
<name>A0A1X7NYS1_9MICO</name>
<evidence type="ECO:0000259" key="3">
    <source>
        <dbReference type="Pfam" id="PF01551"/>
    </source>
</evidence>
<protein>
    <submittedName>
        <fullName evidence="4">Murein DD-endopeptidase MepM and murein hydrolase activator NlpD, contain LysM domain</fullName>
    </submittedName>
</protein>
<dbReference type="InterPro" id="IPR016047">
    <property type="entry name" value="M23ase_b-sheet_dom"/>
</dbReference>
<dbReference type="PANTHER" id="PTHR21666:SF270">
    <property type="entry name" value="MUREIN HYDROLASE ACTIVATOR ENVC"/>
    <property type="match status" value="1"/>
</dbReference>
<dbReference type="AlphaFoldDB" id="A0A1X7NYS1"/>
<dbReference type="Pfam" id="PF01551">
    <property type="entry name" value="Peptidase_M23"/>
    <property type="match status" value="1"/>
</dbReference>
<evidence type="ECO:0000256" key="2">
    <source>
        <dbReference type="SAM" id="MobiDB-lite"/>
    </source>
</evidence>
<dbReference type="RefSeq" id="WP_244274878.1">
    <property type="nucleotide sequence ID" value="NZ_FXBM01000002.1"/>
</dbReference>
<evidence type="ECO:0000313" key="5">
    <source>
        <dbReference type="Proteomes" id="UP000193711"/>
    </source>
</evidence>
<feature type="region of interest" description="Disordered" evidence="2">
    <location>
        <begin position="295"/>
        <end position="356"/>
    </location>
</feature>
<dbReference type="Gene3D" id="2.70.70.10">
    <property type="entry name" value="Glucose Permease (Domain IIA)"/>
    <property type="match status" value="1"/>
</dbReference>
<keyword evidence="4" id="KW-0378">Hydrolase</keyword>
<proteinExistence type="predicted"/>
<organism evidence="4 5">
    <name type="scientific">Rathayibacter oskolensis</name>
    <dbReference type="NCBI Taxonomy" id="1891671"/>
    <lineage>
        <taxon>Bacteria</taxon>
        <taxon>Bacillati</taxon>
        <taxon>Actinomycetota</taxon>
        <taxon>Actinomycetes</taxon>
        <taxon>Micrococcales</taxon>
        <taxon>Microbacteriaceae</taxon>
        <taxon>Rathayibacter</taxon>
    </lineage>
</organism>
<dbReference type="PANTHER" id="PTHR21666">
    <property type="entry name" value="PEPTIDASE-RELATED"/>
    <property type="match status" value="1"/>
</dbReference>
<dbReference type="GO" id="GO:0004222">
    <property type="term" value="F:metalloendopeptidase activity"/>
    <property type="evidence" value="ECO:0007669"/>
    <property type="project" value="TreeGrafter"/>
</dbReference>
<reference evidence="5" key="1">
    <citation type="submission" date="2017-04" db="EMBL/GenBank/DDBJ databases">
        <authorList>
            <person name="Varghese N."/>
            <person name="Submissions S."/>
        </authorList>
    </citation>
    <scope>NUCLEOTIDE SEQUENCE [LARGE SCALE GENOMIC DNA]</scope>
    <source>
        <strain evidence="5">VKM Ac-2121</strain>
    </source>
</reference>
<dbReference type="CDD" id="cd12797">
    <property type="entry name" value="M23_peptidase"/>
    <property type="match status" value="1"/>
</dbReference>
<dbReference type="InterPro" id="IPR011055">
    <property type="entry name" value="Dup_hybrid_motif"/>
</dbReference>
<keyword evidence="1" id="KW-0175">Coiled coil</keyword>
<sequence>MLHSPRRPRPARSSVAPRLGRFRTAALASAVLALVAGLLVATPAQAVEYPSWEDVEAAKGDTAAAAAQVENITSLIAGLQDEVAAAQELAQQRGDEYFAAQEAFDKAADAAADLDAQATESADEADAASQQAGLLAAQLYRTTGTDLSVNIFLDGQGGQADELLSKIGNMTKLVERSNAIYEQASASRNTASSLADQAEVAQSERERLRVAAEDALAEATSAQEASESALAEQQEQSIVLEEQLAALRDTESRTIAEYQAGVAAREAERQRKLAEEAAAREAAAQAARAQAAAQAAAAASRPSSGGGGGSSASAPSAGGGSTAVSDSGWVRPTSGRITGTFGPRGTLSTGGGSTSSYHRGTDIAGGCGNPIFAAHSGTVSYAGPNGTYGNWVLIDHGDGISTGYAHIVAGGIYVSVGQRVEAGQQIAAVGSTGASTGCHLHYETRVNGVAVDAQPFMAARGVTLG</sequence>
<keyword evidence="5" id="KW-1185">Reference proteome</keyword>
<evidence type="ECO:0000256" key="1">
    <source>
        <dbReference type="SAM" id="Coils"/>
    </source>
</evidence>
<dbReference type="STRING" id="1891671.SAMN06295885_2219"/>
<accession>A0A1X7NYS1</accession>
<dbReference type="InterPro" id="IPR050570">
    <property type="entry name" value="Cell_wall_metabolism_enzyme"/>
</dbReference>
<feature type="coiled-coil region" evidence="1">
    <location>
        <begin position="198"/>
        <end position="284"/>
    </location>
</feature>
<dbReference type="Proteomes" id="UP000193711">
    <property type="component" value="Unassembled WGS sequence"/>
</dbReference>
<evidence type="ECO:0000313" key="4">
    <source>
        <dbReference type="EMBL" id="SMH43601.1"/>
    </source>
</evidence>
<gene>
    <name evidence="4" type="ORF">SAMN06295885_2219</name>
</gene>